<dbReference type="BioCyc" id="CBUR1055526:G10QW-1692-MONOMER"/>
<evidence type="ECO:0000313" key="3">
    <source>
        <dbReference type="Proteomes" id="UP000003511"/>
    </source>
</evidence>
<evidence type="ECO:0000313" key="2">
    <source>
        <dbReference type="EMBL" id="CCD35458.1"/>
    </source>
</evidence>
<keyword evidence="3" id="KW-1185">Reference proteome</keyword>
<feature type="region of interest" description="Disordered" evidence="1">
    <location>
        <begin position="83"/>
        <end position="103"/>
    </location>
</feature>
<dbReference type="Proteomes" id="UP000003511">
    <property type="component" value="Unassembled WGS sequence"/>
</dbReference>
<gene>
    <name evidence="2" type="ORF">BKIR_c101_0507</name>
</gene>
<reference evidence="2 3" key="1">
    <citation type="submission" date="2011-09" db="EMBL/GenBank/DDBJ databases">
        <authorList>
            <person name="Carlier A."/>
        </authorList>
    </citation>
    <scope>NUCLEOTIDE SEQUENCE [LARGE SCALE GENOMIC DNA]</scope>
    <source>
        <strain evidence="2 3">UZHbot1</strain>
    </source>
</reference>
<organism evidence="2 3">
    <name type="scientific">Candidatus Paraburkholderia kirkii UZHbot1</name>
    <dbReference type="NCBI Taxonomy" id="1055526"/>
    <lineage>
        <taxon>Bacteria</taxon>
        <taxon>Pseudomonadati</taxon>
        <taxon>Pseudomonadota</taxon>
        <taxon>Betaproteobacteria</taxon>
        <taxon>Burkholderiales</taxon>
        <taxon>Burkholderiaceae</taxon>
        <taxon>Paraburkholderia</taxon>
    </lineage>
</organism>
<proteinExistence type="predicted"/>
<accession>U3UAC6</accession>
<protein>
    <submittedName>
        <fullName evidence="2">WGS project CAFE00000000 data, contig bkir_c101</fullName>
    </submittedName>
</protein>
<evidence type="ECO:0000256" key="1">
    <source>
        <dbReference type="SAM" id="MobiDB-lite"/>
    </source>
</evidence>
<reference evidence="2 3" key="2">
    <citation type="submission" date="2011-10" db="EMBL/GenBank/DDBJ databases">
        <title>Draft genome sequence of Candidatus Burkholderia kirkii.</title>
        <authorList>
            <person name="Carlier A.L."/>
            <person name="Eberl L."/>
        </authorList>
    </citation>
    <scope>NUCLEOTIDE SEQUENCE [LARGE SCALE GENOMIC DNA]</scope>
    <source>
        <strain evidence="2 3">UZHbot1</strain>
    </source>
</reference>
<name>U3UAC6_9BURK</name>
<comment type="caution">
    <text evidence="2">The sequence shown here is derived from an EMBL/GenBank/DDBJ whole genome shotgun (WGS) entry which is preliminary data.</text>
</comment>
<dbReference type="HOGENOM" id="CLU_1228065_0_0_4"/>
<sequence length="266" mass="29095">MRSQYRHFTFVRSRPTHTNRLPETGVLRQQWFDQVRQRVDRFAHVDWLATEVGTNIGRDPHRALPRCPSTKRTMRSACTPLSAMRTPASDSVTRSPEGDVGGVSAGVEIDVKAGSSSRRAMTHAASAVTARGLALAGAAPANFLRHNPKSADSKAWFATEAPSANAAGPPRFHHLPPACLALAGATCHSHSSSLNRIVVHRVTPITTMAKPSHCVFGNLRRVALTDTVQMTLSRRVILSTPMPVLICSRICGCSWRSRARRALLRR</sequence>
<dbReference type="EMBL" id="CAFE01000004">
    <property type="protein sequence ID" value="CCD35458.1"/>
    <property type="molecule type" value="Genomic_DNA"/>
</dbReference>
<dbReference type="AlphaFoldDB" id="U3UAC6"/>